<dbReference type="Gene3D" id="1.10.10.1100">
    <property type="entry name" value="BFD-like [2Fe-2S]-binding domain"/>
    <property type="match status" value="1"/>
</dbReference>
<reference evidence="4 5" key="1">
    <citation type="submission" date="2024-05" db="EMBL/GenBank/DDBJ databases">
        <authorList>
            <person name="Liu Q."/>
            <person name="Xin Y.-H."/>
        </authorList>
    </citation>
    <scope>NUCLEOTIDE SEQUENCE [LARGE SCALE GENOMIC DNA]</scope>
    <source>
        <strain evidence="4 5">CGMCC 1.10181</strain>
    </source>
</reference>
<dbReference type="InterPro" id="IPR041854">
    <property type="entry name" value="BFD-like_2Fe2S-bd_dom_sf"/>
</dbReference>
<evidence type="ECO:0000313" key="5">
    <source>
        <dbReference type="Proteomes" id="UP001419910"/>
    </source>
</evidence>
<dbReference type="InterPro" id="IPR041117">
    <property type="entry name" value="SoxA_A3"/>
</dbReference>
<dbReference type="SUPFAM" id="SSF51905">
    <property type="entry name" value="FAD/NAD(P)-binding domain"/>
    <property type="match status" value="1"/>
</dbReference>
<dbReference type="Pfam" id="PF07992">
    <property type="entry name" value="Pyr_redox_2"/>
    <property type="match status" value="1"/>
</dbReference>
<dbReference type="Proteomes" id="UP001419910">
    <property type="component" value="Unassembled WGS sequence"/>
</dbReference>
<keyword evidence="1" id="KW-0560">Oxidoreductase</keyword>
<accession>A0ABU9YAC6</accession>
<sequence length="462" mass="49189">MNRVNLLVVGSGPAGMTAAITARSYGLNVMVIDDQAEPGGQIWRSVEAATRRDDILGPSYVEGRAVAEAFRASGVIYRPGAKLWQLEPGFRAFVSFEEQAEVIEAEAVILATGAQERPAPFPGWTLPGVLTVGAAQILLKSAGQIPAEPVWIAGSGPLPLLYAVQLIRAGGRLAGFLDTTPLGQWRSALRYFPAALRASGDLLKGVEWSAAVKKGCGLFVKGVTEIEAIGKERVEGVRYRTHKGSMAEIETNLLLVHEGVVPHIHAALSVDCAVAWNSAQDCFVPVVDEWGESSQSNLYIAGDGAGIAGAKAAVLRGELAGLRVASKLGGLNEDDAHLAGRPARRKLARELSIRPFLDAMFKPRRQIFSPADKTIVCRCEEITAGDVRQLANVGRPGPSQMKTATRAGMGPCQGRQCGYTVTRLLADCQHREPADVGFFHIRPPLKPVTVGELASLAQPATP</sequence>
<dbReference type="CDD" id="cd19946">
    <property type="entry name" value="GlpA-like_Fer2_BFD-like"/>
    <property type="match status" value="1"/>
</dbReference>
<keyword evidence="5" id="KW-1185">Reference proteome</keyword>
<dbReference type="Gene3D" id="3.50.50.60">
    <property type="entry name" value="FAD/NAD(P)-binding domain"/>
    <property type="match status" value="2"/>
</dbReference>
<dbReference type="PANTHER" id="PTHR42949:SF3">
    <property type="entry name" value="ANAEROBIC GLYCEROL-3-PHOSPHATE DEHYDROGENASE SUBUNIT B"/>
    <property type="match status" value="1"/>
</dbReference>
<dbReference type="EMBL" id="JBDIME010000033">
    <property type="protein sequence ID" value="MEN2792756.1"/>
    <property type="molecule type" value="Genomic_DNA"/>
</dbReference>
<evidence type="ECO:0000259" key="3">
    <source>
        <dbReference type="Pfam" id="PF17806"/>
    </source>
</evidence>
<dbReference type="PRINTS" id="PR00368">
    <property type="entry name" value="FADPNR"/>
</dbReference>
<protein>
    <submittedName>
        <fullName evidence="4">NAD(P)/FAD-dependent oxidoreductase</fullName>
    </submittedName>
</protein>
<name>A0ABU9YAC6_9SPHN</name>
<dbReference type="PIRSF" id="PIRSF037495">
    <property type="entry name" value="Opine_OX_OoxA/HcnB"/>
    <property type="match status" value="1"/>
</dbReference>
<dbReference type="InterPro" id="IPR017224">
    <property type="entry name" value="Opine_Oxase_asu/HCN_bsu"/>
</dbReference>
<feature type="domain" description="FAD/NAD(P)-binding" evidence="2">
    <location>
        <begin position="5"/>
        <end position="314"/>
    </location>
</feature>
<organism evidence="4 5">
    <name type="scientific">Sphingomonas oligophenolica</name>
    <dbReference type="NCBI Taxonomy" id="301154"/>
    <lineage>
        <taxon>Bacteria</taxon>
        <taxon>Pseudomonadati</taxon>
        <taxon>Pseudomonadota</taxon>
        <taxon>Alphaproteobacteria</taxon>
        <taxon>Sphingomonadales</taxon>
        <taxon>Sphingomonadaceae</taxon>
        <taxon>Sphingomonas</taxon>
    </lineage>
</organism>
<gene>
    <name evidence="4" type="ORF">ABC974_24215</name>
</gene>
<evidence type="ECO:0000259" key="2">
    <source>
        <dbReference type="Pfam" id="PF07992"/>
    </source>
</evidence>
<evidence type="ECO:0000313" key="4">
    <source>
        <dbReference type="EMBL" id="MEN2792756.1"/>
    </source>
</evidence>
<dbReference type="PANTHER" id="PTHR42949">
    <property type="entry name" value="ANAEROBIC GLYCEROL-3-PHOSPHATE DEHYDROGENASE SUBUNIT B"/>
    <property type="match status" value="1"/>
</dbReference>
<dbReference type="PRINTS" id="PR00469">
    <property type="entry name" value="PNDRDTASEII"/>
</dbReference>
<dbReference type="InterPro" id="IPR023753">
    <property type="entry name" value="FAD/NAD-binding_dom"/>
</dbReference>
<dbReference type="Pfam" id="PF17806">
    <property type="entry name" value="SO_alpha_A3"/>
    <property type="match status" value="1"/>
</dbReference>
<proteinExistence type="predicted"/>
<dbReference type="InterPro" id="IPR051691">
    <property type="entry name" value="Metab_Enz_Cyan_OpOx_G3PDH"/>
</dbReference>
<dbReference type="RefSeq" id="WP_343887099.1">
    <property type="nucleotide sequence ID" value="NZ_BAAAEH010000001.1"/>
</dbReference>
<evidence type="ECO:0000256" key="1">
    <source>
        <dbReference type="ARBA" id="ARBA00023002"/>
    </source>
</evidence>
<feature type="domain" description="SoxA A3" evidence="3">
    <location>
        <begin position="373"/>
        <end position="454"/>
    </location>
</feature>
<comment type="caution">
    <text evidence="4">The sequence shown here is derived from an EMBL/GenBank/DDBJ whole genome shotgun (WGS) entry which is preliminary data.</text>
</comment>
<dbReference type="InterPro" id="IPR036188">
    <property type="entry name" value="FAD/NAD-bd_sf"/>
</dbReference>